<evidence type="ECO:0000313" key="2">
    <source>
        <dbReference type="EMBL" id="STN83406.1"/>
    </source>
</evidence>
<reference evidence="2 3" key="1">
    <citation type="submission" date="2018-06" db="EMBL/GenBank/DDBJ databases">
        <authorList>
            <consortium name="Pathogen Informatics"/>
            <person name="Doyle S."/>
        </authorList>
    </citation>
    <scope>NUCLEOTIDE SEQUENCE [LARGE SCALE GENOMIC DNA]</scope>
    <source>
        <strain evidence="2 3">NCTC9706</strain>
    </source>
</reference>
<evidence type="ECO:0000313" key="3">
    <source>
        <dbReference type="Proteomes" id="UP000254460"/>
    </source>
</evidence>
<evidence type="ECO:0000256" key="1">
    <source>
        <dbReference type="ARBA" id="ARBA00022649"/>
    </source>
</evidence>
<dbReference type="RefSeq" id="WP_000220598.1">
    <property type="nucleotide sequence ID" value="NZ_CABVWE010000110.1"/>
</dbReference>
<name>A0A377FBL1_ECOLX</name>
<dbReference type="Pfam" id="PF05016">
    <property type="entry name" value="ParE_toxin"/>
    <property type="match status" value="1"/>
</dbReference>
<dbReference type="InterPro" id="IPR035093">
    <property type="entry name" value="RelE/ParE_toxin_dom_sf"/>
</dbReference>
<dbReference type="Proteomes" id="UP000254460">
    <property type="component" value="Unassembled WGS sequence"/>
</dbReference>
<dbReference type="AlphaFoldDB" id="A0A377FBL1"/>
<dbReference type="Gene3D" id="3.30.2310.20">
    <property type="entry name" value="RelE-like"/>
    <property type="match status" value="1"/>
</dbReference>
<dbReference type="InterPro" id="IPR007712">
    <property type="entry name" value="RelE/ParE_toxin"/>
</dbReference>
<sequence>MTYEVIITPEAEQQIINLHRYITEKAGNVIADNYANALLDYLDGFSTFPHRGNKRDDIRQGMRVTHFRHRTIIAFAVDDNKVFIAGVYHGGQIYETDFLSSAP</sequence>
<proteinExistence type="predicted"/>
<accession>A0A377FBL1</accession>
<keyword evidence="1" id="KW-1277">Toxin-antitoxin system</keyword>
<gene>
    <name evidence="2" type="ORF">NCTC9706_00357</name>
</gene>
<protein>
    <submittedName>
        <fullName evidence="2">Plasmid stabilisation protein</fullName>
    </submittedName>
</protein>
<organism evidence="2 3">
    <name type="scientific">Escherichia coli</name>
    <dbReference type="NCBI Taxonomy" id="562"/>
    <lineage>
        <taxon>Bacteria</taxon>
        <taxon>Pseudomonadati</taxon>
        <taxon>Pseudomonadota</taxon>
        <taxon>Gammaproteobacteria</taxon>
        <taxon>Enterobacterales</taxon>
        <taxon>Enterobacteriaceae</taxon>
        <taxon>Escherichia</taxon>
    </lineage>
</organism>
<dbReference type="EMBL" id="UGGJ01000004">
    <property type="protein sequence ID" value="STN83406.1"/>
    <property type="molecule type" value="Genomic_DNA"/>
</dbReference>